<dbReference type="PANTHER" id="PTHR13947">
    <property type="entry name" value="GNAT FAMILY N-ACETYLTRANSFERASE"/>
    <property type="match status" value="1"/>
</dbReference>
<keyword evidence="1" id="KW-0808">Transferase</keyword>
<evidence type="ECO:0000313" key="4">
    <source>
        <dbReference type="Proteomes" id="UP000641454"/>
    </source>
</evidence>
<dbReference type="PANTHER" id="PTHR13947:SF37">
    <property type="entry name" value="LD18367P"/>
    <property type="match status" value="1"/>
</dbReference>
<evidence type="ECO:0000313" key="3">
    <source>
        <dbReference type="EMBL" id="MBC5844788.1"/>
    </source>
</evidence>
<protein>
    <submittedName>
        <fullName evidence="3">GNAT family N-acetyltransferase</fullName>
    </submittedName>
</protein>
<dbReference type="InterPro" id="IPR016181">
    <property type="entry name" value="Acyl_CoA_acyltransferase"/>
</dbReference>
<dbReference type="AlphaFoldDB" id="A0A923MYS0"/>
<evidence type="ECO:0000256" key="1">
    <source>
        <dbReference type="ARBA" id="ARBA00022679"/>
    </source>
</evidence>
<evidence type="ECO:0000259" key="2">
    <source>
        <dbReference type="PROSITE" id="PS51186"/>
    </source>
</evidence>
<dbReference type="GO" id="GO:0008080">
    <property type="term" value="F:N-acetyltransferase activity"/>
    <property type="evidence" value="ECO:0007669"/>
    <property type="project" value="InterPro"/>
</dbReference>
<dbReference type="InterPro" id="IPR000182">
    <property type="entry name" value="GNAT_dom"/>
</dbReference>
<name>A0A923MYS0_9FLAO</name>
<dbReference type="CDD" id="cd04301">
    <property type="entry name" value="NAT_SF"/>
    <property type="match status" value="1"/>
</dbReference>
<keyword evidence="4" id="KW-1185">Reference proteome</keyword>
<gene>
    <name evidence="3" type="ORF">H8R25_10105</name>
</gene>
<dbReference type="EMBL" id="JACRUL010000021">
    <property type="protein sequence ID" value="MBC5844788.1"/>
    <property type="molecule type" value="Genomic_DNA"/>
</dbReference>
<sequence length="149" mass="16886">MIQIVRTTPDNPDFIALIALLDQDIKIKDGDEHAFYAQFNKSDSIKNAIVIYDDQIAVGCGAFKKYESDIAEIKRMYVNPETRGKGIATKVLKELEIWAQEEHYNSCILETGYKFTAAIGLYKKNGYAVIQNYGQYKDAADSICFQKIL</sequence>
<dbReference type="SUPFAM" id="SSF55729">
    <property type="entry name" value="Acyl-CoA N-acyltransferases (Nat)"/>
    <property type="match status" value="1"/>
</dbReference>
<dbReference type="Proteomes" id="UP000641454">
    <property type="component" value="Unassembled WGS sequence"/>
</dbReference>
<dbReference type="Gene3D" id="3.40.630.30">
    <property type="match status" value="1"/>
</dbReference>
<accession>A0A923MYS0</accession>
<organism evidence="3 4">
    <name type="scientific">Flavobacterium muglaense</name>
    <dbReference type="NCBI Taxonomy" id="2764716"/>
    <lineage>
        <taxon>Bacteria</taxon>
        <taxon>Pseudomonadati</taxon>
        <taxon>Bacteroidota</taxon>
        <taxon>Flavobacteriia</taxon>
        <taxon>Flavobacteriales</taxon>
        <taxon>Flavobacteriaceae</taxon>
        <taxon>Flavobacterium</taxon>
    </lineage>
</organism>
<feature type="domain" description="N-acetyltransferase" evidence="2">
    <location>
        <begin position="2"/>
        <end position="149"/>
    </location>
</feature>
<proteinExistence type="predicted"/>
<dbReference type="InterPro" id="IPR050769">
    <property type="entry name" value="NAT_camello-type"/>
</dbReference>
<dbReference type="Pfam" id="PF00583">
    <property type="entry name" value="Acetyltransf_1"/>
    <property type="match status" value="1"/>
</dbReference>
<dbReference type="PROSITE" id="PS51186">
    <property type="entry name" value="GNAT"/>
    <property type="match status" value="1"/>
</dbReference>
<comment type="caution">
    <text evidence="3">The sequence shown here is derived from an EMBL/GenBank/DDBJ whole genome shotgun (WGS) entry which is preliminary data.</text>
</comment>
<reference evidence="3 4" key="1">
    <citation type="submission" date="2020-08" db="EMBL/GenBank/DDBJ databases">
        <title>Description of novel Flavobacterium F-392 isolate.</title>
        <authorList>
            <person name="Saticioglu I.B."/>
            <person name="Duman M."/>
            <person name="Altun S."/>
        </authorList>
    </citation>
    <scope>NUCLEOTIDE SEQUENCE [LARGE SCALE GENOMIC DNA]</scope>
    <source>
        <strain evidence="3 4">F-392</strain>
    </source>
</reference>